<protein>
    <submittedName>
        <fullName evidence="1">Uncharacterized protein</fullName>
    </submittedName>
</protein>
<comment type="caution">
    <text evidence="1">The sequence shown here is derived from an EMBL/GenBank/DDBJ whole genome shotgun (WGS) entry which is preliminary data.</text>
</comment>
<gene>
    <name evidence="1" type="ORF">COT91_01660</name>
</gene>
<accession>A0A2H0VE88</accession>
<dbReference type="EMBL" id="PFAJ01000022">
    <property type="protein sequence ID" value="PIR97393.1"/>
    <property type="molecule type" value="Genomic_DNA"/>
</dbReference>
<sequence length="167" mass="18795">MPISQRSKNVLREIRKVGAENIANLERLAATDPVLFEKLHLQLGGNELDPEGINTQNTKDFDNEEDEIYKIKLKIKKDALGNEQKIPKNKILGLSNDELMNAVLQSRVSKENLYTILQSLEKNNENPEQTVFIDMLHGLAGAIEDNIEHQAMADFAEQKKLSLSNAS</sequence>
<dbReference type="AlphaFoldDB" id="A0A2H0VE88"/>
<proteinExistence type="predicted"/>
<name>A0A2H0VE88_9BACT</name>
<organism evidence="1 2">
    <name type="scientific">Candidatus Doudnabacteria bacterium CG10_big_fil_rev_8_21_14_0_10_41_10</name>
    <dbReference type="NCBI Taxonomy" id="1974551"/>
    <lineage>
        <taxon>Bacteria</taxon>
        <taxon>Candidatus Doudnaibacteriota</taxon>
    </lineage>
</organism>
<reference evidence="2" key="1">
    <citation type="submission" date="2017-09" db="EMBL/GenBank/DDBJ databases">
        <title>Depth-based differentiation of microbial function through sediment-hosted aquifers and enrichment of novel symbionts in the deep terrestrial subsurface.</title>
        <authorList>
            <person name="Probst A.J."/>
            <person name="Ladd B."/>
            <person name="Jarett J.K."/>
            <person name="Geller-Mcgrath D.E."/>
            <person name="Sieber C.M.K."/>
            <person name="Emerson J.B."/>
            <person name="Anantharaman K."/>
            <person name="Thomas B.C."/>
            <person name="Malmstrom R."/>
            <person name="Stieglmeier M."/>
            <person name="Klingl A."/>
            <person name="Woyke T."/>
            <person name="Ryan C.M."/>
            <person name="Banfield J.F."/>
        </authorList>
    </citation>
    <scope>NUCLEOTIDE SEQUENCE [LARGE SCALE GENOMIC DNA]</scope>
</reference>
<evidence type="ECO:0000313" key="2">
    <source>
        <dbReference type="Proteomes" id="UP000230557"/>
    </source>
</evidence>
<dbReference type="Proteomes" id="UP000230557">
    <property type="component" value="Unassembled WGS sequence"/>
</dbReference>
<feature type="non-terminal residue" evidence="1">
    <location>
        <position position="167"/>
    </location>
</feature>
<evidence type="ECO:0000313" key="1">
    <source>
        <dbReference type="EMBL" id="PIR97393.1"/>
    </source>
</evidence>